<dbReference type="GO" id="GO:0042245">
    <property type="term" value="P:RNA repair"/>
    <property type="evidence" value="ECO:0007669"/>
    <property type="project" value="UniProtKB-KW"/>
</dbReference>
<sequence>MTTKELFGKIYQAAQNCGYEIYVVGGYVRDLQLGKNSKDIDFVVVGDAMRFADQLKKELHLRTLVRYPRFGTFMTRYYGYTLEFVNAREESYSSHSRKPVTRQADLRSDLSRRDFTINTLAMDISPQGYGRVIDVYHGIDDLQKGVIRTPLEPEQTFADDPLRMIRAVRFAARLGFTIEEKTFKAIRKIRDRLKIVSQERITDEFNKILMADAPSAGMRLLDESGLLEIFFPEFTALKGVEQKKKFHHKDVFYHTLEVLDNVAAGGGDLKLRLAALFHDIAKPRTKRFSEQTGWTFHGHEVVGARMAKAILRRMKYPAETIEYVAKLVGLHLRPMALVDEEVTDSAVRRLIFLAGNELDDLMTLCRADITSKNPNRVKRYRNNYDRVVQKVLEVEERDRLRNFQPPVRGDEIMRMFDLQPGPMVGKIKKFIEEAILNGDVPNDHDACVAYINQHKEELLS</sequence>
<evidence type="ECO:0000259" key="12">
    <source>
        <dbReference type="PROSITE" id="PS51831"/>
    </source>
</evidence>
<dbReference type="EMBL" id="DRQG01000077">
    <property type="protein sequence ID" value="HGY55653.1"/>
    <property type="molecule type" value="Genomic_DNA"/>
</dbReference>
<dbReference type="GO" id="GO:0008033">
    <property type="term" value="P:tRNA processing"/>
    <property type="evidence" value="ECO:0007669"/>
    <property type="project" value="UniProtKB-KW"/>
</dbReference>
<dbReference type="InterPro" id="IPR050124">
    <property type="entry name" value="tRNA_CCA-adding_enzyme"/>
</dbReference>
<dbReference type="CDD" id="cd00077">
    <property type="entry name" value="HDc"/>
    <property type="match status" value="1"/>
</dbReference>
<evidence type="ECO:0000256" key="7">
    <source>
        <dbReference type="ARBA" id="ARBA00022800"/>
    </source>
</evidence>
<dbReference type="Proteomes" id="UP000885779">
    <property type="component" value="Unassembled WGS sequence"/>
</dbReference>
<dbReference type="GO" id="GO:0046872">
    <property type="term" value="F:metal ion binding"/>
    <property type="evidence" value="ECO:0007669"/>
    <property type="project" value="UniProtKB-KW"/>
</dbReference>
<keyword evidence="8" id="KW-0067">ATP-binding</keyword>
<keyword evidence="2 11" id="KW-0808">Transferase</keyword>
<keyword evidence="6" id="KW-0547">Nucleotide-binding</keyword>
<evidence type="ECO:0000256" key="9">
    <source>
        <dbReference type="ARBA" id="ARBA00022842"/>
    </source>
</evidence>
<dbReference type="Gene3D" id="3.30.460.10">
    <property type="entry name" value="Beta Polymerase, domain 2"/>
    <property type="match status" value="1"/>
</dbReference>
<dbReference type="GO" id="GO:0016779">
    <property type="term" value="F:nucleotidyltransferase activity"/>
    <property type="evidence" value="ECO:0007669"/>
    <property type="project" value="UniProtKB-KW"/>
</dbReference>
<comment type="similarity">
    <text evidence="11">Belongs to the tRNA nucleotidyltransferase/poly(A) polymerase family.</text>
</comment>
<accession>A0A7V4WV89</accession>
<dbReference type="Gene3D" id="1.10.246.80">
    <property type="match status" value="1"/>
</dbReference>
<keyword evidence="10 11" id="KW-0694">RNA-binding</keyword>
<dbReference type="SMART" id="SM00471">
    <property type="entry name" value="HDc"/>
    <property type="match status" value="1"/>
</dbReference>
<dbReference type="InterPro" id="IPR003607">
    <property type="entry name" value="HD/PDEase_dom"/>
</dbReference>
<name>A0A7V4WV89_CALAY</name>
<evidence type="ECO:0000256" key="5">
    <source>
        <dbReference type="ARBA" id="ARBA00022723"/>
    </source>
</evidence>
<dbReference type="PROSITE" id="PS51831">
    <property type="entry name" value="HD"/>
    <property type="match status" value="1"/>
</dbReference>
<dbReference type="InterPro" id="IPR032828">
    <property type="entry name" value="PolyA_RNA-bd"/>
</dbReference>
<evidence type="ECO:0000256" key="1">
    <source>
        <dbReference type="ARBA" id="ARBA00001946"/>
    </source>
</evidence>
<dbReference type="InterPro" id="IPR043519">
    <property type="entry name" value="NT_sf"/>
</dbReference>
<keyword evidence="5" id="KW-0479">Metal-binding</keyword>
<proteinExistence type="inferred from homology"/>
<evidence type="ECO:0000256" key="3">
    <source>
        <dbReference type="ARBA" id="ARBA00022694"/>
    </source>
</evidence>
<evidence type="ECO:0000256" key="8">
    <source>
        <dbReference type="ARBA" id="ARBA00022840"/>
    </source>
</evidence>
<evidence type="ECO:0000256" key="11">
    <source>
        <dbReference type="RuleBase" id="RU003953"/>
    </source>
</evidence>
<evidence type="ECO:0000256" key="10">
    <source>
        <dbReference type="ARBA" id="ARBA00022884"/>
    </source>
</evidence>
<dbReference type="InterPro" id="IPR002646">
    <property type="entry name" value="PolA_pol_head_dom"/>
</dbReference>
<dbReference type="GO" id="GO:0003723">
    <property type="term" value="F:RNA binding"/>
    <property type="evidence" value="ECO:0007669"/>
    <property type="project" value="UniProtKB-KW"/>
</dbReference>
<dbReference type="PANTHER" id="PTHR47545">
    <property type="entry name" value="MULTIFUNCTIONAL CCA PROTEIN"/>
    <property type="match status" value="1"/>
</dbReference>
<comment type="caution">
    <text evidence="13">The sequence shown here is derived from an EMBL/GenBank/DDBJ whole genome shotgun (WGS) entry which is preliminary data.</text>
</comment>
<dbReference type="NCBIfam" id="TIGR00277">
    <property type="entry name" value="HDIG"/>
    <property type="match status" value="1"/>
</dbReference>
<evidence type="ECO:0000256" key="2">
    <source>
        <dbReference type="ARBA" id="ARBA00022679"/>
    </source>
</evidence>
<dbReference type="AlphaFoldDB" id="A0A7V4WV89"/>
<organism evidence="13">
    <name type="scientific">Caldithrix abyssi</name>
    <dbReference type="NCBI Taxonomy" id="187145"/>
    <lineage>
        <taxon>Bacteria</taxon>
        <taxon>Pseudomonadati</taxon>
        <taxon>Calditrichota</taxon>
        <taxon>Calditrichia</taxon>
        <taxon>Calditrichales</taxon>
        <taxon>Calditrichaceae</taxon>
        <taxon>Caldithrix</taxon>
    </lineage>
</organism>
<evidence type="ECO:0000256" key="6">
    <source>
        <dbReference type="ARBA" id="ARBA00022741"/>
    </source>
</evidence>
<reference evidence="13" key="1">
    <citation type="journal article" date="2020" name="mSystems">
        <title>Genome- and Community-Level Interaction Insights into Carbon Utilization and Element Cycling Functions of Hydrothermarchaeota in Hydrothermal Sediment.</title>
        <authorList>
            <person name="Zhou Z."/>
            <person name="Liu Y."/>
            <person name="Xu W."/>
            <person name="Pan J."/>
            <person name="Luo Z.H."/>
            <person name="Li M."/>
        </authorList>
    </citation>
    <scope>NUCLEOTIDE SEQUENCE [LARGE SCALE GENOMIC DNA]</scope>
    <source>
        <strain evidence="13">HyVt-577</strain>
    </source>
</reference>
<comment type="cofactor">
    <cofactor evidence="1">
        <name>Mg(2+)</name>
        <dbReference type="ChEBI" id="CHEBI:18420"/>
    </cofactor>
</comment>
<keyword evidence="9" id="KW-0460">Magnesium</keyword>
<dbReference type="GO" id="GO:0005524">
    <property type="term" value="F:ATP binding"/>
    <property type="evidence" value="ECO:0007669"/>
    <property type="project" value="UniProtKB-KW"/>
</dbReference>
<dbReference type="InterPro" id="IPR006674">
    <property type="entry name" value="HD_domain"/>
</dbReference>
<dbReference type="SUPFAM" id="SSF81891">
    <property type="entry name" value="Poly A polymerase C-terminal region-like"/>
    <property type="match status" value="1"/>
</dbReference>
<keyword evidence="3" id="KW-0819">tRNA processing</keyword>
<evidence type="ECO:0000256" key="4">
    <source>
        <dbReference type="ARBA" id="ARBA00022695"/>
    </source>
</evidence>
<dbReference type="Pfam" id="PF01966">
    <property type="entry name" value="HD"/>
    <property type="match status" value="1"/>
</dbReference>
<keyword evidence="4" id="KW-0548">Nucleotidyltransferase</keyword>
<dbReference type="Pfam" id="PF01743">
    <property type="entry name" value="PolyA_pol"/>
    <property type="match status" value="1"/>
</dbReference>
<dbReference type="Gene3D" id="1.10.3090.10">
    <property type="entry name" value="cca-adding enzyme, domain 2"/>
    <property type="match status" value="1"/>
</dbReference>
<evidence type="ECO:0000313" key="13">
    <source>
        <dbReference type="EMBL" id="HGY55653.1"/>
    </source>
</evidence>
<feature type="domain" description="HD" evidence="12">
    <location>
        <begin position="251"/>
        <end position="346"/>
    </location>
</feature>
<keyword evidence="7" id="KW-0692">RNA repair</keyword>
<gene>
    <name evidence="13" type="ORF">ENK44_08135</name>
</gene>
<dbReference type="CDD" id="cd05398">
    <property type="entry name" value="NT_ClassII-CCAase"/>
    <property type="match status" value="1"/>
</dbReference>
<protein>
    <submittedName>
        <fullName evidence="13">HD domain-containing protein</fullName>
    </submittedName>
</protein>
<dbReference type="InterPro" id="IPR006675">
    <property type="entry name" value="HDIG_dom"/>
</dbReference>
<dbReference type="SUPFAM" id="SSF81301">
    <property type="entry name" value="Nucleotidyltransferase"/>
    <property type="match status" value="1"/>
</dbReference>
<dbReference type="PANTHER" id="PTHR47545:SF1">
    <property type="entry name" value="MULTIFUNCTIONAL CCA PROTEIN"/>
    <property type="match status" value="1"/>
</dbReference>
<dbReference type="Pfam" id="PF12627">
    <property type="entry name" value="PolyA_pol_RNAbd"/>
    <property type="match status" value="1"/>
</dbReference>